<dbReference type="RefSeq" id="WP_178644978.1">
    <property type="nucleotide sequence ID" value="NZ_JBBMEJ010000012.1"/>
</dbReference>
<dbReference type="SUPFAM" id="SSF53067">
    <property type="entry name" value="Actin-like ATPase domain"/>
    <property type="match status" value="1"/>
</dbReference>
<reference evidence="2 3" key="1">
    <citation type="submission" date="2024-03" db="EMBL/GenBank/DDBJ databases">
        <title>Human intestinal bacterial collection.</title>
        <authorList>
            <person name="Pauvert C."/>
            <person name="Hitch T.C.A."/>
            <person name="Clavel T."/>
        </authorList>
    </citation>
    <scope>NUCLEOTIDE SEQUENCE [LARGE SCALE GENOMIC DNA]</scope>
    <source>
        <strain evidence="2 3">CLA-JM-H16</strain>
    </source>
</reference>
<protein>
    <submittedName>
        <fullName evidence="2">DUF5716 family protein</fullName>
    </submittedName>
</protein>
<evidence type="ECO:0000313" key="3">
    <source>
        <dbReference type="Proteomes" id="UP001473063"/>
    </source>
</evidence>
<dbReference type="Pfam" id="PF18980">
    <property type="entry name" value="DUF5716_C"/>
    <property type="match status" value="1"/>
</dbReference>
<gene>
    <name evidence="2" type="ORF">WMO28_10710</name>
</gene>
<feature type="domain" description="DUF5716" evidence="1">
    <location>
        <begin position="124"/>
        <end position="414"/>
    </location>
</feature>
<evidence type="ECO:0000313" key="2">
    <source>
        <dbReference type="EMBL" id="MEQ2371404.1"/>
    </source>
</evidence>
<evidence type="ECO:0000259" key="1">
    <source>
        <dbReference type="Pfam" id="PF18980"/>
    </source>
</evidence>
<dbReference type="Proteomes" id="UP001473063">
    <property type="component" value="Unassembled WGS sequence"/>
</dbReference>
<comment type="caution">
    <text evidence="2">The sequence shown here is derived from an EMBL/GenBank/DDBJ whole genome shotgun (WGS) entry which is preliminary data.</text>
</comment>
<name>A0ABV1BFJ7_9FIRM</name>
<dbReference type="InterPro" id="IPR043129">
    <property type="entry name" value="ATPase_NBD"/>
</dbReference>
<dbReference type="Gene3D" id="3.30.420.40">
    <property type="match status" value="1"/>
</dbReference>
<sequence length="424" mass="48400">MNEIRDLIIGIDIGKEYTQICYYDRKAEEARSLSMKVGSSQYEAPGCICYRTGQDDYCVGLEAEYFAREKGGIMIGNIYDICCKEEKMQVAGEEKTPEELMAHYLREILKFLGIQDIIKNTKCLCITSPGLTGTQVRNYQKACELAGFSKEKYMLMDYGESFYYYALGQKRETWNRSVGWYAFANDKVTFRKLTINGSARPVLVKMEDPVSTELAPEDEIRDVEFYRFVNKTLGKELFSSVQITGEGFDQKWAQQSVKLLCHQGRKVFYGNNLFAKGACIAGKDRLEDKKLKGYRFLSDSLVTTDVGMDMRVMGSPAYYPLIEGGYNWYECGAHCELILDDTSELVFVVGIPGESEKKRVAMALEGLPERPNRTTRLSLELKYVSSEDCEITVKDLGFGEMYPSSGKIWKELVRWDETEERKQA</sequence>
<dbReference type="EMBL" id="JBBMEJ010000012">
    <property type="protein sequence ID" value="MEQ2371404.1"/>
    <property type="molecule type" value="Genomic_DNA"/>
</dbReference>
<proteinExistence type="predicted"/>
<accession>A0ABV1BFJ7</accession>
<dbReference type="InterPro" id="IPR043770">
    <property type="entry name" value="DUF5716_C"/>
</dbReference>
<organism evidence="2 3">
    <name type="scientific">Blautia aquisgranensis</name>
    <dbReference type="NCBI Taxonomy" id="3133153"/>
    <lineage>
        <taxon>Bacteria</taxon>
        <taxon>Bacillati</taxon>
        <taxon>Bacillota</taxon>
        <taxon>Clostridia</taxon>
        <taxon>Lachnospirales</taxon>
        <taxon>Lachnospiraceae</taxon>
        <taxon>Blautia</taxon>
    </lineage>
</organism>
<keyword evidence="3" id="KW-1185">Reference proteome</keyword>